<feature type="compositionally biased region" description="Basic and acidic residues" evidence="1">
    <location>
        <begin position="492"/>
        <end position="506"/>
    </location>
</feature>
<name>A0ABN9VIX5_9DINO</name>
<accession>A0ABN9VIX5</accession>
<evidence type="ECO:0000313" key="2">
    <source>
        <dbReference type="EMBL" id="CAK0873199.1"/>
    </source>
</evidence>
<comment type="caution">
    <text evidence="2">The sequence shown here is derived from an EMBL/GenBank/DDBJ whole genome shotgun (WGS) entry which is preliminary data.</text>
</comment>
<evidence type="ECO:0000313" key="3">
    <source>
        <dbReference type="Proteomes" id="UP001189429"/>
    </source>
</evidence>
<gene>
    <name evidence="2" type="ORF">PCOR1329_LOCUS58463</name>
</gene>
<protein>
    <recommendedName>
        <fullName evidence="4">Alpha-galactosidase</fullName>
    </recommendedName>
</protein>
<feature type="region of interest" description="Disordered" evidence="1">
    <location>
        <begin position="479"/>
        <end position="506"/>
    </location>
</feature>
<dbReference type="SUPFAM" id="SSF52266">
    <property type="entry name" value="SGNH hydrolase"/>
    <property type="match status" value="1"/>
</dbReference>
<dbReference type="InterPro" id="IPR039329">
    <property type="entry name" value="SIAE"/>
</dbReference>
<sequence>MVLPFPRPSADTAQLAVPSAFGSHMVLQRGRATRLWGTAAAGTGPVTVEYRGREVASAALDPSTGRWEAWLPAMNASAEPASVEIRSADGAAVTLTDVVVGDVYACIGASQMEWNLGDTPDNRTAEHDASGSGGSLRLVVADKNFFGRVNPHELQDNFSTRWPWQRADADLHSTMGSSAICFWFGLEQLRRRPEVPVGLVEAFWGATSARQWAPSEAFAKCGMPEKTNGDHGKWWEPRDTSVLWNTMVHPFTALPVRALLVELLVLDGDCLLPAMVRSWRERWAGPGDASGPPLLAMQAACGPSNATARRDATSAFLRAPQTAVVVVADLCDPEAEHHVHSRRKKDEALRLALLAEGLVHGNRSVPRSGPRPVAACCAAEGCARLRVSFDQELAVRPEAAAADCGFALRSGNRSHPGASRSPASPRATAAPWSSRRPPAGPAGARRARAALGRRAASLTARRPTRGCRWRTAWGSRWVSSSSLSGAPAVEPTARRAREPAEAKIGL</sequence>
<dbReference type="EMBL" id="CAUYUJ010017250">
    <property type="protein sequence ID" value="CAK0873199.1"/>
    <property type="molecule type" value="Genomic_DNA"/>
</dbReference>
<keyword evidence="3" id="KW-1185">Reference proteome</keyword>
<organism evidence="2 3">
    <name type="scientific">Prorocentrum cordatum</name>
    <dbReference type="NCBI Taxonomy" id="2364126"/>
    <lineage>
        <taxon>Eukaryota</taxon>
        <taxon>Sar</taxon>
        <taxon>Alveolata</taxon>
        <taxon>Dinophyceae</taxon>
        <taxon>Prorocentrales</taxon>
        <taxon>Prorocentraceae</taxon>
        <taxon>Prorocentrum</taxon>
    </lineage>
</organism>
<feature type="compositionally biased region" description="Low complexity" evidence="1">
    <location>
        <begin position="479"/>
        <end position="491"/>
    </location>
</feature>
<evidence type="ECO:0008006" key="4">
    <source>
        <dbReference type="Google" id="ProtNLM"/>
    </source>
</evidence>
<feature type="compositionally biased region" description="Low complexity" evidence="1">
    <location>
        <begin position="413"/>
        <end position="457"/>
    </location>
</feature>
<evidence type="ECO:0000256" key="1">
    <source>
        <dbReference type="SAM" id="MobiDB-lite"/>
    </source>
</evidence>
<dbReference type="Proteomes" id="UP001189429">
    <property type="component" value="Unassembled WGS sequence"/>
</dbReference>
<dbReference type="InterPro" id="IPR036514">
    <property type="entry name" value="SGNH_hydro_sf"/>
</dbReference>
<proteinExistence type="predicted"/>
<dbReference type="PANTHER" id="PTHR22901:SF0">
    <property type="entry name" value="SIALATE O-ACETYLESTERASE"/>
    <property type="match status" value="1"/>
</dbReference>
<dbReference type="Gene3D" id="3.40.50.1110">
    <property type="entry name" value="SGNH hydrolase"/>
    <property type="match status" value="1"/>
</dbReference>
<feature type="region of interest" description="Disordered" evidence="1">
    <location>
        <begin position="412"/>
        <end position="457"/>
    </location>
</feature>
<reference evidence="2" key="1">
    <citation type="submission" date="2023-10" db="EMBL/GenBank/DDBJ databases">
        <authorList>
            <person name="Chen Y."/>
            <person name="Shah S."/>
            <person name="Dougan E. K."/>
            <person name="Thang M."/>
            <person name="Chan C."/>
        </authorList>
    </citation>
    <scope>NUCLEOTIDE SEQUENCE [LARGE SCALE GENOMIC DNA]</scope>
</reference>
<dbReference type="PANTHER" id="PTHR22901">
    <property type="entry name" value="SIALATE O-ACETYLESTERASE"/>
    <property type="match status" value="1"/>
</dbReference>